<evidence type="ECO:0000256" key="3">
    <source>
        <dbReference type="ARBA" id="ARBA00022692"/>
    </source>
</evidence>
<evidence type="ECO:0000313" key="9">
    <source>
        <dbReference type="Proteomes" id="UP000034090"/>
    </source>
</evidence>
<proteinExistence type="inferred from homology"/>
<reference evidence="8 9" key="1">
    <citation type="journal article" date="2015" name="Nature">
        <title>rRNA introns, odd ribosomes, and small enigmatic genomes across a large radiation of phyla.</title>
        <authorList>
            <person name="Brown C.T."/>
            <person name="Hug L.A."/>
            <person name="Thomas B.C."/>
            <person name="Sharon I."/>
            <person name="Castelle C.J."/>
            <person name="Singh A."/>
            <person name="Wilkins M.J."/>
            <person name="Williams K.H."/>
            <person name="Banfield J.F."/>
        </authorList>
    </citation>
    <scope>NUCLEOTIDE SEQUENCE [LARGE SCALE GENOMIC DNA]</scope>
</reference>
<feature type="transmembrane region" description="Helical" evidence="6">
    <location>
        <begin position="71"/>
        <end position="90"/>
    </location>
</feature>
<feature type="transmembrane region" description="Helical" evidence="6">
    <location>
        <begin position="96"/>
        <end position="117"/>
    </location>
</feature>
<feature type="transmembrane region" description="Helical" evidence="6">
    <location>
        <begin position="224"/>
        <end position="243"/>
    </location>
</feature>
<name>A0A0G1DHC0_9BACT</name>
<comment type="subcellular location">
    <subcellularLocation>
        <location evidence="1">Membrane</location>
        <topology evidence="1">Multi-pass membrane protein</topology>
    </subcellularLocation>
</comment>
<feature type="domain" description="EamA" evidence="7">
    <location>
        <begin position="7"/>
        <end position="140"/>
    </location>
</feature>
<dbReference type="EMBL" id="LCFQ01000013">
    <property type="protein sequence ID" value="KKS96992.1"/>
    <property type="molecule type" value="Genomic_DNA"/>
</dbReference>
<accession>A0A0G1DHC0</accession>
<evidence type="ECO:0000256" key="4">
    <source>
        <dbReference type="ARBA" id="ARBA00022989"/>
    </source>
</evidence>
<feature type="domain" description="EamA" evidence="7">
    <location>
        <begin position="155"/>
        <end position="293"/>
    </location>
</feature>
<keyword evidence="4 6" id="KW-1133">Transmembrane helix</keyword>
<gene>
    <name evidence="8" type="ORF">UV74_C0013G0114</name>
</gene>
<evidence type="ECO:0000256" key="1">
    <source>
        <dbReference type="ARBA" id="ARBA00004141"/>
    </source>
</evidence>
<comment type="caution">
    <text evidence="8">The sequence shown here is derived from an EMBL/GenBank/DDBJ whole genome shotgun (WGS) entry which is preliminary data.</text>
</comment>
<keyword evidence="5 6" id="KW-0472">Membrane</keyword>
<feature type="transmembrane region" description="Helical" evidence="6">
    <location>
        <begin position="9"/>
        <end position="26"/>
    </location>
</feature>
<evidence type="ECO:0000313" key="8">
    <source>
        <dbReference type="EMBL" id="KKS96992.1"/>
    </source>
</evidence>
<feature type="transmembrane region" description="Helical" evidence="6">
    <location>
        <begin position="255"/>
        <end position="272"/>
    </location>
</feature>
<dbReference type="PANTHER" id="PTHR32322">
    <property type="entry name" value="INNER MEMBRANE TRANSPORTER"/>
    <property type="match status" value="1"/>
</dbReference>
<dbReference type="InterPro" id="IPR050638">
    <property type="entry name" value="AA-Vitamin_Transporters"/>
</dbReference>
<dbReference type="AlphaFoldDB" id="A0A0G1DHC0"/>
<evidence type="ECO:0000256" key="2">
    <source>
        <dbReference type="ARBA" id="ARBA00007362"/>
    </source>
</evidence>
<feature type="transmembrane region" description="Helical" evidence="6">
    <location>
        <begin position="129"/>
        <end position="145"/>
    </location>
</feature>
<dbReference type="PANTHER" id="PTHR32322:SF2">
    <property type="entry name" value="EAMA DOMAIN-CONTAINING PROTEIN"/>
    <property type="match status" value="1"/>
</dbReference>
<dbReference type="InterPro" id="IPR037185">
    <property type="entry name" value="EmrE-like"/>
</dbReference>
<evidence type="ECO:0000256" key="5">
    <source>
        <dbReference type="ARBA" id="ARBA00023136"/>
    </source>
</evidence>
<feature type="transmembrane region" description="Helical" evidence="6">
    <location>
        <begin position="38"/>
        <end position="59"/>
    </location>
</feature>
<organism evidence="8 9">
    <name type="scientific">Candidatus Woesebacteria bacterium GW2011_GWB1_43_14</name>
    <dbReference type="NCBI Taxonomy" id="1618578"/>
    <lineage>
        <taxon>Bacteria</taxon>
        <taxon>Candidatus Woeseibacteriota</taxon>
    </lineage>
</organism>
<dbReference type="GO" id="GO:0016020">
    <property type="term" value="C:membrane"/>
    <property type="evidence" value="ECO:0007669"/>
    <property type="project" value="UniProtKB-SubCell"/>
</dbReference>
<feature type="transmembrane region" description="Helical" evidence="6">
    <location>
        <begin position="189"/>
        <end position="212"/>
    </location>
</feature>
<feature type="transmembrane region" description="Helical" evidence="6">
    <location>
        <begin position="157"/>
        <end position="177"/>
    </location>
</feature>
<dbReference type="Pfam" id="PF00892">
    <property type="entry name" value="EamA"/>
    <property type="match status" value="2"/>
</dbReference>
<protein>
    <recommendedName>
        <fullName evidence="7">EamA domain-containing protein</fullName>
    </recommendedName>
</protein>
<comment type="similarity">
    <text evidence="2">Belongs to the EamA transporter family.</text>
</comment>
<feature type="transmembrane region" description="Helical" evidence="6">
    <location>
        <begin position="278"/>
        <end position="294"/>
    </location>
</feature>
<dbReference type="InterPro" id="IPR000620">
    <property type="entry name" value="EamA_dom"/>
</dbReference>
<dbReference type="Gene3D" id="1.10.3730.20">
    <property type="match status" value="1"/>
</dbReference>
<dbReference type="STRING" id="1618578.UV74_C0013G0114"/>
<dbReference type="SUPFAM" id="SSF103481">
    <property type="entry name" value="Multidrug resistance efflux transporter EmrE"/>
    <property type="match status" value="2"/>
</dbReference>
<dbReference type="Proteomes" id="UP000034090">
    <property type="component" value="Unassembled WGS sequence"/>
</dbReference>
<evidence type="ECO:0000256" key="6">
    <source>
        <dbReference type="SAM" id="Phobius"/>
    </source>
</evidence>
<keyword evidence="3 6" id="KW-0812">Transmembrane</keyword>
<evidence type="ECO:0000259" key="7">
    <source>
        <dbReference type="Pfam" id="PF00892"/>
    </source>
</evidence>
<sequence>MSRARYKAYLYMLISSAIWGVAAPMIKFTLEGIDVLPFLTYRFIVAGLFSLPFVLFTNLKIPNKSRNLPLVILYGLFAFTIALGFLFVGLKQSTVLDLTLITIISPLIAVVGGALVFRDTITKREKMGIVIALLGVITVTLLPLYKGEDGVHFSGNIALLTFLVIDVVGVLIGKKLLKDGVHPAALTHWGFLVSGLVVTPFAIATIGAGPLWGTITTLELQYHLGVWYMALISGTLAYYLYVLGQKTIEVSEAALFKYLQPIFAIPLAVLWLGEKFTLLFVVGAVIITIGIFIAESKRQ</sequence>